<evidence type="ECO:0000313" key="2">
    <source>
        <dbReference type="Proteomes" id="UP001219585"/>
    </source>
</evidence>
<keyword evidence="1" id="KW-0614">Plasmid</keyword>
<dbReference type="EMBL" id="CP113528">
    <property type="protein sequence ID" value="WDV09388.1"/>
    <property type="molecule type" value="Genomic_DNA"/>
</dbReference>
<accession>A0AAJ5UWG8</accession>
<organism evidence="1 2">
    <name type="scientific">Lysinibacillus irui</name>
    <dbReference type="NCBI Taxonomy" id="2998077"/>
    <lineage>
        <taxon>Bacteria</taxon>
        <taxon>Bacillati</taxon>
        <taxon>Bacillota</taxon>
        <taxon>Bacilli</taxon>
        <taxon>Bacillales</taxon>
        <taxon>Bacillaceae</taxon>
        <taxon>Lysinibacillus</taxon>
    </lineage>
</organism>
<sequence>MDLTTDELELLLLLHKQSGEKTVFETMDLMEKFESLKDKGYICNIISTPTGGFKFNISAKGIDLVAELQNK</sequence>
<gene>
    <name evidence="1" type="ORF">OU989_23000</name>
</gene>
<dbReference type="KEGG" id="liu:OU989_23000"/>
<evidence type="ECO:0000313" key="1">
    <source>
        <dbReference type="EMBL" id="WDV09388.1"/>
    </source>
</evidence>
<reference evidence="1" key="1">
    <citation type="submission" date="2022-11" db="EMBL/GenBank/DDBJ databases">
        <title>Lysinibacillus irui.</title>
        <authorList>
            <person name="Akintayo S.O."/>
        </authorList>
    </citation>
    <scope>NUCLEOTIDE SEQUENCE</scope>
    <source>
        <strain evidence="1">IRB4-01</strain>
        <plasmid evidence="1">unnamed</plasmid>
    </source>
</reference>
<name>A0AAJ5UWG8_9BACI</name>
<dbReference type="AlphaFoldDB" id="A0AAJ5UWG8"/>
<proteinExistence type="predicted"/>
<geneLocation type="plasmid" evidence="1 2">
    <name>unnamed</name>
</geneLocation>
<protein>
    <submittedName>
        <fullName evidence="1">Uncharacterized protein</fullName>
    </submittedName>
</protein>
<dbReference type="Proteomes" id="UP001219585">
    <property type="component" value="Plasmid unnamed"/>
</dbReference>
<dbReference type="RefSeq" id="WP_274797598.1">
    <property type="nucleotide sequence ID" value="NZ_CP113528.1"/>
</dbReference>